<dbReference type="EMBL" id="BTSY01000004">
    <property type="protein sequence ID" value="GMT24478.1"/>
    <property type="molecule type" value="Genomic_DNA"/>
</dbReference>
<reference evidence="2" key="1">
    <citation type="submission" date="2023-10" db="EMBL/GenBank/DDBJ databases">
        <title>Genome assembly of Pristionchus species.</title>
        <authorList>
            <person name="Yoshida K."/>
            <person name="Sommer R.J."/>
        </authorList>
    </citation>
    <scope>NUCLEOTIDE SEQUENCE</scope>
    <source>
        <strain evidence="2">RS5133</strain>
    </source>
</reference>
<feature type="region of interest" description="Disordered" evidence="1">
    <location>
        <begin position="101"/>
        <end position="134"/>
    </location>
</feature>
<organism evidence="2 3">
    <name type="scientific">Pristionchus fissidentatus</name>
    <dbReference type="NCBI Taxonomy" id="1538716"/>
    <lineage>
        <taxon>Eukaryota</taxon>
        <taxon>Metazoa</taxon>
        <taxon>Ecdysozoa</taxon>
        <taxon>Nematoda</taxon>
        <taxon>Chromadorea</taxon>
        <taxon>Rhabditida</taxon>
        <taxon>Rhabditina</taxon>
        <taxon>Diplogasteromorpha</taxon>
        <taxon>Diplogasteroidea</taxon>
        <taxon>Neodiplogasteridae</taxon>
        <taxon>Pristionchus</taxon>
    </lineage>
</organism>
<evidence type="ECO:0000313" key="3">
    <source>
        <dbReference type="Proteomes" id="UP001432322"/>
    </source>
</evidence>
<keyword evidence="3" id="KW-1185">Reference proteome</keyword>
<comment type="caution">
    <text evidence="2">The sequence shown here is derived from an EMBL/GenBank/DDBJ whole genome shotgun (WGS) entry which is preliminary data.</text>
</comment>
<gene>
    <name evidence="2" type="ORF">PFISCL1PPCAC_15775</name>
</gene>
<evidence type="ECO:0000313" key="2">
    <source>
        <dbReference type="EMBL" id="GMT24478.1"/>
    </source>
</evidence>
<dbReference type="AlphaFoldDB" id="A0AAV5W1X8"/>
<name>A0AAV5W1X8_9BILA</name>
<sequence length="152" mass="17369">MYHSYDQVVIFELSIRFLRCSLAWNEEGGTFSSWNRFDKRQITFFYVVYLETCLVSVPHDLFMSCSVAPNPFDFDDEDEKLLELYGFRPPRNQARNQLPIMIAPLPSPPSPPRAPSPRPLSPAPDTEQGASSPSILIRTVFSRSYSLYVVAD</sequence>
<evidence type="ECO:0000256" key="1">
    <source>
        <dbReference type="SAM" id="MobiDB-lite"/>
    </source>
</evidence>
<protein>
    <submittedName>
        <fullName evidence="2">Uncharacterized protein</fullName>
    </submittedName>
</protein>
<accession>A0AAV5W1X8</accession>
<dbReference type="Proteomes" id="UP001432322">
    <property type="component" value="Unassembled WGS sequence"/>
</dbReference>
<proteinExistence type="predicted"/>
<feature type="compositionally biased region" description="Pro residues" evidence="1">
    <location>
        <begin position="105"/>
        <end position="122"/>
    </location>
</feature>